<accession>A0A3S2PY16</accession>
<evidence type="ECO:0000313" key="2">
    <source>
        <dbReference type="EMBL" id="RVE64208.1"/>
    </source>
</evidence>
<dbReference type="AlphaFoldDB" id="A0A3S2PY16"/>
<feature type="region of interest" description="Disordered" evidence="1">
    <location>
        <begin position="1"/>
        <end position="30"/>
    </location>
</feature>
<reference evidence="2 3" key="2">
    <citation type="submission" date="2019-01" db="EMBL/GenBank/DDBJ databases">
        <title>A chromosome length genome reference of the Java medaka (oryzias javanicus).</title>
        <authorList>
            <person name="Herpin A."/>
            <person name="Takehana Y."/>
            <person name="Naruse K."/>
            <person name="Ansai S."/>
            <person name="Kawaguchi M."/>
        </authorList>
    </citation>
    <scope>NUCLEOTIDE SEQUENCE [LARGE SCALE GENOMIC DNA]</scope>
    <source>
        <strain evidence="2">RS831</strain>
        <tissue evidence="2">Whole body</tissue>
    </source>
</reference>
<sequence>MQKPWMESSDEHQCQSEEPDPCNAPNTFTADGIATDVPLPRIGGADVGSVRGIGGAARVGGGVCLCVRLADSMV</sequence>
<dbReference type="Proteomes" id="UP000283210">
    <property type="component" value="Chromosome 14"/>
</dbReference>
<evidence type="ECO:0000256" key="1">
    <source>
        <dbReference type="SAM" id="MobiDB-lite"/>
    </source>
</evidence>
<name>A0A3S2PY16_ORYJA</name>
<keyword evidence="3" id="KW-1185">Reference proteome</keyword>
<gene>
    <name evidence="2" type="ORF">OJAV_G00143780</name>
</gene>
<proteinExistence type="predicted"/>
<evidence type="ECO:0000313" key="3">
    <source>
        <dbReference type="Proteomes" id="UP000283210"/>
    </source>
</evidence>
<reference evidence="2 3" key="1">
    <citation type="submission" date="2018-11" db="EMBL/GenBank/DDBJ databases">
        <authorList>
            <person name="Lopez-Roques C."/>
            <person name="Donnadieu C."/>
            <person name="Bouchez O."/>
            <person name="Klopp C."/>
            <person name="Cabau C."/>
            <person name="Zahm M."/>
        </authorList>
    </citation>
    <scope>NUCLEOTIDE SEQUENCE [LARGE SCALE GENOMIC DNA]</scope>
    <source>
        <strain evidence="2">RS831</strain>
        <tissue evidence="2">Whole body</tissue>
    </source>
</reference>
<dbReference type="EMBL" id="CM012450">
    <property type="protein sequence ID" value="RVE64208.1"/>
    <property type="molecule type" value="Genomic_DNA"/>
</dbReference>
<organism evidence="2 3">
    <name type="scientific">Oryzias javanicus</name>
    <name type="common">Javanese ricefish</name>
    <name type="synonym">Aplocheilus javanicus</name>
    <dbReference type="NCBI Taxonomy" id="123683"/>
    <lineage>
        <taxon>Eukaryota</taxon>
        <taxon>Metazoa</taxon>
        <taxon>Chordata</taxon>
        <taxon>Craniata</taxon>
        <taxon>Vertebrata</taxon>
        <taxon>Euteleostomi</taxon>
        <taxon>Actinopterygii</taxon>
        <taxon>Neopterygii</taxon>
        <taxon>Teleostei</taxon>
        <taxon>Neoteleostei</taxon>
        <taxon>Acanthomorphata</taxon>
        <taxon>Ovalentaria</taxon>
        <taxon>Atherinomorphae</taxon>
        <taxon>Beloniformes</taxon>
        <taxon>Adrianichthyidae</taxon>
        <taxon>Oryziinae</taxon>
        <taxon>Oryzias</taxon>
    </lineage>
</organism>
<protein>
    <submittedName>
        <fullName evidence="2">Uncharacterized protein</fullName>
    </submittedName>
</protein>